<comment type="caution">
    <text evidence="2">The sequence shown here is derived from an EMBL/GenBank/DDBJ whole genome shotgun (WGS) entry which is preliminary data.</text>
</comment>
<dbReference type="AlphaFoldDB" id="A0AAD3DGA4"/>
<name>A0AAD3DGA4_9CHLO</name>
<accession>A0AAD3DGA4</accession>
<dbReference type="Proteomes" id="UP001054857">
    <property type="component" value="Unassembled WGS sequence"/>
</dbReference>
<evidence type="ECO:0000313" key="2">
    <source>
        <dbReference type="EMBL" id="GFR40217.1"/>
    </source>
</evidence>
<evidence type="ECO:0000256" key="1">
    <source>
        <dbReference type="SAM" id="MobiDB-lite"/>
    </source>
</evidence>
<feature type="region of interest" description="Disordered" evidence="1">
    <location>
        <begin position="114"/>
        <end position="133"/>
    </location>
</feature>
<protein>
    <submittedName>
        <fullName evidence="2">Uncharacterized protein</fullName>
    </submittedName>
</protein>
<gene>
    <name evidence="2" type="ORF">Agub_g783</name>
</gene>
<feature type="non-terminal residue" evidence="2">
    <location>
        <position position="133"/>
    </location>
</feature>
<evidence type="ECO:0000313" key="3">
    <source>
        <dbReference type="Proteomes" id="UP001054857"/>
    </source>
</evidence>
<reference evidence="2 3" key="1">
    <citation type="journal article" date="2021" name="Sci. Rep.">
        <title>Genome sequencing of the multicellular alga Astrephomene provides insights into convergent evolution of germ-soma differentiation.</title>
        <authorList>
            <person name="Yamashita S."/>
            <person name="Yamamoto K."/>
            <person name="Matsuzaki R."/>
            <person name="Suzuki S."/>
            <person name="Yamaguchi H."/>
            <person name="Hirooka S."/>
            <person name="Minakuchi Y."/>
            <person name="Miyagishima S."/>
            <person name="Kawachi M."/>
            <person name="Toyoda A."/>
            <person name="Nozaki H."/>
        </authorList>
    </citation>
    <scope>NUCLEOTIDE SEQUENCE [LARGE SCALE GENOMIC DNA]</scope>
    <source>
        <strain evidence="2 3">NIES-4017</strain>
    </source>
</reference>
<dbReference type="EMBL" id="BMAR01000001">
    <property type="protein sequence ID" value="GFR40217.1"/>
    <property type="molecule type" value="Genomic_DNA"/>
</dbReference>
<sequence length="133" mass="13989">PPLEEEQQCRECMEAAERHGADRQALQGALGSMRGRNARVVFKVLCHAGPAGMKVTDIVRTAISRHYVDWPAGADRSASVHGTIRSYGNVMVHVGGHMYALTLFPGVREVPKEAGRKGARGGAGGAAAAGAEV</sequence>
<organism evidence="2 3">
    <name type="scientific">Astrephomene gubernaculifera</name>
    <dbReference type="NCBI Taxonomy" id="47775"/>
    <lineage>
        <taxon>Eukaryota</taxon>
        <taxon>Viridiplantae</taxon>
        <taxon>Chlorophyta</taxon>
        <taxon>core chlorophytes</taxon>
        <taxon>Chlorophyceae</taxon>
        <taxon>CS clade</taxon>
        <taxon>Chlamydomonadales</taxon>
        <taxon>Astrephomenaceae</taxon>
        <taxon>Astrephomene</taxon>
    </lineage>
</organism>
<keyword evidence="3" id="KW-1185">Reference proteome</keyword>
<proteinExistence type="predicted"/>